<feature type="compositionally biased region" description="Basic and acidic residues" evidence="8">
    <location>
        <begin position="557"/>
        <end position="585"/>
    </location>
</feature>
<gene>
    <name evidence="12" type="ORF">AAAT34_07175</name>
</gene>
<reference evidence="12 13" key="1">
    <citation type="submission" date="2024-04" db="EMBL/GenBank/DDBJ databases">
        <title>Human intestinal bacterial collection.</title>
        <authorList>
            <person name="Pauvert C."/>
            <person name="Hitch T.C.A."/>
            <person name="Clavel T."/>
        </authorList>
    </citation>
    <scope>NUCLEOTIDE SEQUENCE [LARGE SCALE GENOMIC DNA]</scope>
    <source>
        <strain evidence="12 13">CLA-AA-H145</strain>
    </source>
</reference>
<feature type="signal peptide" evidence="9">
    <location>
        <begin position="1"/>
        <end position="19"/>
    </location>
</feature>
<evidence type="ECO:0000256" key="9">
    <source>
        <dbReference type="SAM" id="SignalP"/>
    </source>
</evidence>
<organism evidence="12 13">
    <name type="scientific">Hallella faecis</name>
    <dbReference type="NCBI Taxonomy" id="2841596"/>
    <lineage>
        <taxon>Bacteria</taxon>
        <taxon>Pseudomonadati</taxon>
        <taxon>Bacteroidota</taxon>
        <taxon>Bacteroidia</taxon>
        <taxon>Bacteroidales</taxon>
        <taxon>Prevotellaceae</taxon>
        <taxon>Hallella</taxon>
    </lineage>
</organism>
<dbReference type="Gene3D" id="3.30.750.44">
    <property type="match status" value="1"/>
</dbReference>
<dbReference type="SUPFAM" id="SSF69304">
    <property type="entry name" value="Tricorn protease N-terminal domain"/>
    <property type="match status" value="1"/>
</dbReference>
<dbReference type="InterPro" id="IPR028204">
    <property type="entry name" value="Tricorn_C1"/>
</dbReference>
<dbReference type="RefSeq" id="WP_215759915.1">
    <property type="nucleotide sequence ID" value="NZ_JAHKBE010000024.1"/>
</dbReference>
<dbReference type="PIRSF" id="PIRSF036421">
    <property type="entry name" value="Tricorn_protease"/>
    <property type="match status" value="1"/>
</dbReference>
<dbReference type="Gene3D" id="2.120.10.60">
    <property type="entry name" value="Tricorn protease N-terminal domain"/>
    <property type="match status" value="1"/>
</dbReference>
<evidence type="ECO:0000313" key="13">
    <source>
        <dbReference type="Proteomes" id="UP001487296"/>
    </source>
</evidence>
<keyword evidence="6 7" id="KW-0720">Serine protease</keyword>
<dbReference type="PANTHER" id="PTHR43253:SF1">
    <property type="entry name" value="TRICORN PROTEASE HOMOLOG 2-RELATED"/>
    <property type="match status" value="1"/>
</dbReference>
<dbReference type="Pfam" id="PF14684">
    <property type="entry name" value="Tricorn_C1"/>
    <property type="match status" value="1"/>
</dbReference>
<evidence type="ECO:0000256" key="2">
    <source>
        <dbReference type="ARBA" id="ARBA00008524"/>
    </source>
</evidence>
<feature type="chain" id="PRO_5046670991" description="Tricorn protease homolog" evidence="9">
    <location>
        <begin position="20"/>
        <end position="1073"/>
    </location>
</feature>
<name>A0ABV1FR07_9BACT</name>
<comment type="subcellular location">
    <subcellularLocation>
        <location evidence="1 7">Cytoplasm</location>
    </subcellularLocation>
</comment>
<evidence type="ECO:0000313" key="12">
    <source>
        <dbReference type="EMBL" id="MEQ2486837.1"/>
    </source>
</evidence>
<dbReference type="Gene3D" id="2.30.42.10">
    <property type="match status" value="1"/>
</dbReference>
<dbReference type="Pfam" id="PF03572">
    <property type="entry name" value="Peptidase_S41"/>
    <property type="match status" value="1"/>
</dbReference>
<dbReference type="EC" id="3.4.21.-" evidence="7"/>
<comment type="caution">
    <text evidence="12">The sequence shown here is derived from an EMBL/GenBank/DDBJ whole genome shotgun (WGS) entry which is preliminary data.</text>
</comment>
<evidence type="ECO:0000256" key="5">
    <source>
        <dbReference type="ARBA" id="ARBA00022801"/>
    </source>
</evidence>
<feature type="domain" description="Tricorn protease C1" evidence="11">
    <location>
        <begin position="705"/>
        <end position="763"/>
    </location>
</feature>
<comment type="similarity">
    <text evidence="2 7">Belongs to the peptidase S41B family.</text>
</comment>
<keyword evidence="9" id="KW-0732">Signal</keyword>
<keyword evidence="4 7" id="KW-0645">Protease</keyword>
<dbReference type="Gene3D" id="2.120.10.30">
    <property type="entry name" value="TolB, C-terminal domain"/>
    <property type="match status" value="1"/>
</dbReference>
<dbReference type="CDD" id="cd07562">
    <property type="entry name" value="Peptidase_S41_TRI"/>
    <property type="match status" value="1"/>
</dbReference>
<evidence type="ECO:0000256" key="3">
    <source>
        <dbReference type="ARBA" id="ARBA00022490"/>
    </source>
</evidence>
<dbReference type="Pfam" id="PF07676">
    <property type="entry name" value="PD40"/>
    <property type="match status" value="2"/>
</dbReference>
<dbReference type="EMBL" id="JBBNFP010000024">
    <property type="protein sequence ID" value="MEQ2486837.1"/>
    <property type="molecule type" value="Genomic_DNA"/>
</dbReference>
<evidence type="ECO:0000256" key="6">
    <source>
        <dbReference type="ARBA" id="ARBA00022825"/>
    </source>
</evidence>
<feature type="region of interest" description="Disordered" evidence="8">
    <location>
        <begin position="557"/>
        <end position="592"/>
    </location>
</feature>
<sequence>MKRHLLAIAALAISSAAMAQQAPLWMRHSAISPDGSQIAFAYKGDIWTVPVAGGQAKQLTTHSAYDSYPVWSPDSKNIAFVSTREGSRDVWIMPREGGAPHRLTTSSGSETPVAFLDNDHVLFESQVMPTAQSIFFANGNFPQIYSVSVNGGRPKLYSELTLKAPSINSKGDVLYYDQKGSEDQWRKHHTSPITRDIWLLRDGKYRKLTSFAGEDRDPVWGNGDAYYYLSEEDGTFNVYRASVDGTAKQQLTHFKGNPVRFLTRANDGTLSFGYDGELYTLREGEEPRKVNVSVTADRIDAELDRQLRYSGASEIAVSPNGKEIAFVMHGDVYVTSVDYNTTKQITDTPEQERSIDFSPDGRSIVYAAERNGLWQIYQSTIKNKKEDLFTYATEIEEEQLVKSNKTSFQPMYSPDGKSVAFLEDRTRLCAVDVKSHKVRQLMDGKYMYSYSDGDQWFSWSPDSRWLLASYIGTGGWNNRDIALVPADGKGEIRNITNSGYNDTNGKWVLGGKAMLFQSDRAGYRSHGSWGTEDDAYIMFFDVDAYDQFRMSKEEYARWKETSKEEQKKEEKKEKDDEKKAKDKAKTASAEPVKPEKVEALQLDLDNCRDRVIRLTVNSSHMGDAVLTTDGGTLYYQARFEGGSDLWKHDLREGRTQLVAKNIGGQVVPDKDVKNLYLCGGSIRKFTLANSQTTNIGFEARFNYRPNQERAYMFSHAWQQVKDKLYVEDLNGVQWDYYRTTYEKFLPYINNGFDFSEMLSELLGELNVSHTGSTYWGNGYTLSTACLGLFFDPAYEGDGLKVQEVLRRGPFDVRNTKVKAGDIIEAIDGEKIEAGKDYNAMLDGKVGRPVRVMLKGGREVVVKPISSGEQSKLLYRRWVDRNKAMVDKWSNGQIAYVHVKAMDSESFRTVFSELLSDSNRQKKAVIVDERHNGGGWLHDDLCTLLSGRQYQSFVPRGQFIGWDPWNKWVKPSCVLVCEDDYSNGHGFPYVYQKLGIGPVIGAPVAGTMTAVWWETMLDGQTVFGIPQVGCLGMDGKYGENQTLIPDITVYNTPEQQLSGDDQQLRRAVEEMLKK</sequence>
<dbReference type="Proteomes" id="UP001487296">
    <property type="component" value="Unassembled WGS sequence"/>
</dbReference>
<dbReference type="SUPFAM" id="SSF82171">
    <property type="entry name" value="DPP6 N-terminal domain-like"/>
    <property type="match status" value="2"/>
</dbReference>
<dbReference type="SUPFAM" id="SSF52096">
    <property type="entry name" value="ClpP/crotonase"/>
    <property type="match status" value="1"/>
</dbReference>
<evidence type="ECO:0000256" key="4">
    <source>
        <dbReference type="ARBA" id="ARBA00022670"/>
    </source>
</evidence>
<evidence type="ECO:0000256" key="7">
    <source>
        <dbReference type="PIRNR" id="PIRNR036421"/>
    </source>
</evidence>
<feature type="domain" description="Tail specific protease" evidence="10">
    <location>
        <begin position="893"/>
        <end position="1048"/>
    </location>
</feature>
<protein>
    <recommendedName>
        <fullName evidence="7">Tricorn protease homolog</fullName>
        <ecNumber evidence="7">3.4.21.-</ecNumber>
    </recommendedName>
</protein>
<dbReference type="InterPro" id="IPR036034">
    <property type="entry name" value="PDZ_sf"/>
</dbReference>
<dbReference type="Gene3D" id="3.90.226.10">
    <property type="entry name" value="2-enoyl-CoA Hydratase, Chain A, domain 1"/>
    <property type="match status" value="1"/>
</dbReference>
<dbReference type="InterPro" id="IPR012393">
    <property type="entry name" value="Tricorn_protease"/>
</dbReference>
<evidence type="ECO:0000259" key="10">
    <source>
        <dbReference type="Pfam" id="PF03572"/>
    </source>
</evidence>
<comment type="function">
    <text evidence="7">Degrades oligopeptides.</text>
</comment>
<proteinExistence type="inferred from homology"/>
<dbReference type="InterPro" id="IPR005151">
    <property type="entry name" value="Tail-specific_protease"/>
</dbReference>
<dbReference type="InterPro" id="IPR011659">
    <property type="entry name" value="WD40"/>
</dbReference>
<dbReference type="InterPro" id="IPR011042">
    <property type="entry name" value="6-blade_b-propeller_TolB-like"/>
</dbReference>
<keyword evidence="3 7" id="KW-0963">Cytoplasm</keyword>
<dbReference type="SUPFAM" id="SSF50156">
    <property type="entry name" value="PDZ domain-like"/>
    <property type="match status" value="1"/>
</dbReference>
<evidence type="ECO:0000256" key="1">
    <source>
        <dbReference type="ARBA" id="ARBA00004496"/>
    </source>
</evidence>
<dbReference type="InterPro" id="IPR029045">
    <property type="entry name" value="ClpP/crotonase-like_dom_sf"/>
</dbReference>
<dbReference type="Pfam" id="PF26549">
    <property type="entry name" value="Tricorn_N"/>
    <property type="match status" value="1"/>
</dbReference>
<keyword evidence="5 7" id="KW-0378">Hydrolase</keyword>
<evidence type="ECO:0000259" key="11">
    <source>
        <dbReference type="Pfam" id="PF14684"/>
    </source>
</evidence>
<dbReference type="PANTHER" id="PTHR43253">
    <property type="entry name" value="TRICORN PROTEASE HOMOLOG 2-RELATED"/>
    <property type="match status" value="1"/>
</dbReference>
<keyword evidence="13" id="KW-1185">Reference proteome</keyword>
<accession>A0ABV1FR07</accession>
<evidence type="ECO:0000256" key="8">
    <source>
        <dbReference type="SAM" id="MobiDB-lite"/>
    </source>
</evidence>